<dbReference type="NCBIfam" id="TIGR01814">
    <property type="entry name" value="kynureninase"/>
    <property type="match status" value="1"/>
</dbReference>
<dbReference type="InterPro" id="IPR015424">
    <property type="entry name" value="PyrdxlP-dep_Trfase"/>
</dbReference>
<dbReference type="Pfam" id="PF00266">
    <property type="entry name" value="Aminotran_5"/>
    <property type="match status" value="1"/>
</dbReference>
<proteinExistence type="predicted"/>
<keyword evidence="3" id="KW-0663">Pyridoxal phosphate</keyword>
<evidence type="ECO:0000259" key="4">
    <source>
        <dbReference type="Pfam" id="PF00266"/>
    </source>
</evidence>
<evidence type="ECO:0000256" key="2">
    <source>
        <dbReference type="ARBA" id="ARBA00022801"/>
    </source>
</evidence>
<feature type="domain" description="Aminotransferase class V" evidence="4">
    <location>
        <begin position="62"/>
        <end position="237"/>
    </location>
</feature>
<dbReference type="PIRSF" id="PIRSF038800">
    <property type="entry name" value="KYNU"/>
    <property type="match status" value="1"/>
</dbReference>
<comment type="caution">
    <text evidence="5">The sequence shown here is derived from an EMBL/GenBank/DDBJ whole genome shotgun (WGS) entry which is preliminary data.</text>
</comment>
<dbReference type="InterPro" id="IPR015422">
    <property type="entry name" value="PyrdxlP-dep_Trfase_small"/>
</dbReference>
<keyword evidence="6" id="KW-1185">Reference proteome</keyword>
<dbReference type="SUPFAM" id="SSF53383">
    <property type="entry name" value="PLP-dependent transferases"/>
    <property type="match status" value="1"/>
</dbReference>
<evidence type="ECO:0000313" key="5">
    <source>
        <dbReference type="EMBL" id="KAJ8321831.1"/>
    </source>
</evidence>
<keyword evidence="1" id="KW-0662">Pyridine nucleotide biosynthesis</keyword>
<evidence type="ECO:0000313" key="6">
    <source>
        <dbReference type="Proteomes" id="UP001217089"/>
    </source>
</evidence>
<reference evidence="5 6" key="1">
    <citation type="submission" date="2022-12" db="EMBL/GenBank/DDBJ databases">
        <title>Chromosome-level genome of Tegillarca granosa.</title>
        <authorList>
            <person name="Kim J."/>
        </authorList>
    </citation>
    <scope>NUCLEOTIDE SEQUENCE [LARGE SCALE GENOMIC DNA]</scope>
    <source>
        <strain evidence="5">Teg-2019</strain>
        <tissue evidence="5">Adductor muscle</tissue>
    </source>
</reference>
<accession>A0ABQ9FX66</accession>
<dbReference type="InterPro" id="IPR010111">
    <property type="entry name" value="Kynureninase"/>
</dbReference>
<evidence type="ECO:0000256" key="1">
    <source>
        <dbReference type="ARBA" id="ARBA00022642"/>
    </source>
</evidence>
<dbReference type="InterPro" id="IPR000192">
    <property type="entry name" value="Aminotrans_V_dom"/>
</dbReference>
<dbReference type="InterPro" id="IPR015421">
    <property type="entry name" value="PyrdxlP-dep_Trfase_major"/>
</dbReference>
<dbReference type="Proteomes" id="UP001217089">
    <property type="component" value="Unassembled WGS sequence"/>
</dbReference>
<keyword evidence="2" id="KW-0378">Hydrolase</keyword>
<name>A0ABQ9FX66_TEGGR</name>
<gene>
    <name evidence="5" type="ORF">KUTeg_000302</name>
</gene>
<organism evidence="5 6">
    <name type="scientific">Tegillarca granosa</name>
    <name type="common">Malaysian cockle</name>
    <name type="synonym">Anadara granosa</name>
    <dbReference type="NCBI Taxonomy" id="220873"/>
    <lineage>
        <taxon>Eukaryota</taxon>
        <taxon>Metazoa</taxon>
        <taxon>Spiralia</taxon>
        <taxon>Lophotrochozoa</taxon>
        <taxon>Mollusca</taxon>
        <taxon>Bivalvia</taxon>
        <taxon>Autobranchia</taxon>
        <taxon>Pteriomorphia</taxon>
        <taxon>Arcoida</taxon>
        <taxon>Arcoidea</taxon>
        <taxon>Arcidae</taxon>
        <taxon>Tegillarca</taxon>
    </lineage>
</organism>
<dbReference type="EMBL" id="JARBDR010000018">
    <property type="protein sequence ID" value="KAJ8321831.1"/>
    <property type="molecule type" value="Genomic_DNA"/>
</dbReference>
<protein>
    <recommendedName>
        <fullName evidence="4">Aminotransferase class V domain-containing protein</fullName>
    </recommendedName>
</protein>
<dbReference type="Gene3D" id="3.90.1150.10">
    <property type="entry name" value="Aspartate Aminotransferase, domain 1"/>
    <property type="match status" value="1"/>
</dbReference>
<dbReference type="PANTHER" id="PTHR14084">
    <property type="entry name" value="KYNURENINASE"/>
    <property type="match status" value="1"/>
</dbReference>
<sequence length="367" mass="41928">MEMKISFYRPTAKRHKILLEGKAFPSDHYAIESQIKLRGYDPSSSMIFVNPREGESCIRTEDILSVIEKEGDSISVVCFSGVQYYTGQVFEIEKITQAGKAKGCYVGWDLAHAAGNVELFLHDWDVDFACWCTYKYLNSSAGCLAGIFVHDKYTDNDFPKLQGWWGHKLSTRFKMDNKMDSYSLAYAWRISNTPGLLCPPIKASLEIFNKTSMTEIRAKSRLLTAYLESLILQKYGINKSFVNGNQDVEDESKNNWKHVYVEILTPSDPEHRGAQLSLSFSVNITHVFEELQKRGVVVSLKTYNCPARYFGIMNFFTQLKSAKFFNKCDERKPSVIRVAPAPLYCSFMDVFRFSNYLDESLTAASNR</sequence>
<dbReference type="Gene3D" id="3.40.640.10">
    <property type="entry name" value="Type I PLP-dependent aspartate aminotransferase-like (Major domain)"/>
    <property type="match status" value="1"/>
</dbReference>
<dbReference type="PANTHER" id="PTHR14084:SF0">
    <property type="entry name" value="KYNURENINASE"/>
    <property type="match status" value="1"/>
</dbReference>
<evidence type="ECO:0000256" key="3">
    <source>
        <dbReference type="ARBA" id="ARBA00022898"/>
    </source>
</evidence>